<evidence type="ECO:0000313" key="1">
    <source>
        <dbReference type="EMBL" id="DAE09513.1"/>
    </source>
</evidence>
<proteinExistence type="predicted"/>
<name>A0A8S5PSS4_9CAUD</name>
<protein>
    <submittedName>
        <fullName evidence="1">Uncharacterized protein</fullName>
    </submittedName>
</protein>
<accession>A0A8S5PSS4</accession>
<reference evidence="1" key="1">
    <citation type="journal article" date="2021" name="Proc. Natl. Acad. Sci. U.S.A.">
        <title>A Catalog of Tens of Thousands of Viruses from Human Metagenomes Reveals Hidden Associations with Chronic Diseases.</title>
        <authorList>
            <person name="Tisza M.J."/>
            <person name="Buck C.B."/>
        </authorList>
    </citation>
    <scope>NUCLEOTIDE SEQUENCE</scope>
    <source>
        <strain evidence="1">Ct96x5</strain>
    </source>
</reference>
<organism evidence="1">
    <name type="scientific">Siphoviridae sp. ct96x5</name>
    <dbReference type="NCBI Taxonomy" id="2825367"/>
    <lineage>
        <taxon>Viruses</taxon>
        <taxon>Duplodnaviria</taxon>
        <taxon>Heunggongvirae</taxon>
        <taxon>Uroviricota</taxon>
        <taxon>Caudoviricetes</taxon>
    </lineage>
</organism>
<sequence>MSVANDERIISLKKKIEEKKANLKGMRTRAIPRTSCLITLDGVKYNLYITGEPFIMLTLKLKSLAMAADALGLSTDDIPIDGFSLTDWLNDIKEFAEVEHARSMLADLRTTEKKLDSLLSVDKKTELELDNLAASLEADDNNE</sequence>
<dbReference type="EMBL" id="BK015488">
    <property type="protein sequence ID" value="DAE09513.1"/>
    <property type="molecule type" value="Genomic_DNA"/>
</dbReference>